<evidence type="ECO:0000259" key="1">
    <source>
        <dbReference type="Pfam" id="PF13470"/>
    </source>
</evidence>
<dbReference type="SUPFAM" id="SSF88723">
    <property type="entry name" value="PIN domain-like"/>
    <property type="match status" value="1"/>
</dbReference>
<gene>
    <name evidence="2" type="ORF">E6C55_30525</name>
</gene>
<dbReference type="OrthoDB" id="335825at2"/>
<comment type="caution">
    <text evidence="2">The sequence shown here is derived from an EMBL/GenBank/DDBJ whole genome shotgun (WGS) entry which is preliminary data.</text>
</comment>
<protein>
    <submittedName>
        <fullName evidence="2">Putative toxin-antitoxin system toxin component, PIN family</fullName>
    </submittedName>
</protein>
<sequence length="147" mass="16837">MSDKENKGLRVFIDTNILISAVLSETSLSAKLLRYVIEEHELVICSYTLTEASKVIERKFPQRLSLWDKFLTSLEFELTYTPSDLSLVHAPPIRDKADLPILISAIVAQPDFLVTGDYDFHTPDIREYFTILTPADFLRSFGQEMNH</sequence>
<dbReference type="InterPro" id="IPR029060">
    <property type="entry name" value="PIN-like_dom_sf"/>
</dbReference>
<dbReference type="NCBIfam" id="TIGR00305">
    <property type="entry name" value="putative toxin-antitoxin system toxin component, PIN family"/>
    <property type="match status" value="1"/>
</dbReference>
<evidence type="ECO:0000313" key="3">
    <source>
        <dbReference type="Proteomes" id="UP000310636"/>
    </source>
</evidence>
<dbReference type="AlphaFoldDB" id="A0A4S4BFL5"/>
<dbReference type="PANTHER" id="PTHR34610:SF4">
    <property type="entry name" value="SLL8027 PROTEIN"/>
    <property type="match status" value="1"/>
</dbReference>
<dbReference type="EMBL" id="SSOB01000062">
    <property type="protein sequence ID" value="THF73137.1"/>
    <property type="molecule type" value="Genomic_DNA"/>
</dbReference>
<dbReference type="InterPro" id="IPR002716">
    <property type="entry name" value="PIN_dom"/>
</dbReference>
<keyword evidence="3" id="KW-1185">Reference proteome</keyword>
<dbReference type="RefSeq" id="WP_136373627.1">
    <property type="nucleotide sequence ID" value="NZ_SSOB01000062.1"/>
</dbReference>
<organism evidence="2 3">
    <name type="scientific">Cohnella fermenti</name>
    <dbReference type="NCBI Taxonomy" id="2565925"/>
    <lineage>
        <taxon>Bacteria</taxon>
        <taxon>Bacillati</taxon>
        <taxon>Bacillota</taxon>
        <taxon>Bacilli</taxon>
        <taxon>Bacillales</taxon>
        <taxon>Paenibacillaceae</taxon>
        <taxon>Cohnella</taxon>
    </lineage>
</organism>
<proteinExistence type="predicted"/>
<dbReference type="InterPro" id="IPR002850">
    <property type="entry name" value="PIN_toxin-like"/>
</dbReference>
<feature type="domain" description="PIN" evidence="1">
    <location>
        <begin position="10"/>
        <end position="118"/>
    </location>
</feature>
<dbReference type="Pfam" id="PF13470">
    <property type="entry name" value="PIN_3"/>
    <property type="match status" value="1"/>
</dbReference>
<dbReference type="PANTHER" id="PTHR34610">
    <property type="entry name" value="SSL7007 PROTEIN"/>
    <property type="match status" value="1"/>
</dbReference>
<reference evidence="2 3" key="1">
    <citation type="submission" date="2019-04" db="EMBL/GenBank/DDBJ databases">
        <title>Cohnella sp. nov. isolated from preserved vegetables.</title>
        <authorList>
            <person name="Lin S.-Y."/>
            <person name="Hung M.-H."/>
            <person name="Young C.-C."/>
        </authorList>
    </citation>
    <scope>NUCLEOTIDE SEQUENCE [LARGE SCALE GENOMIC DNA]</scope>
    <source>
        <strain evidence="2 3">CC-MHH1044</strain>
    </source>
</reference>
<name>A0A4S4BFL5_9BACL</name>
<accession>A0A4S4BFL5</accession>
<dbReference type="Proteomes" id="UP000310636">
    <property type="component" value="Unassembled WGS sequence"/>
</dbReference>
<evidence type="ECO:0000313" key="2">
    <source>
        <dbReference type="EMBL" id="THF73137.1"/>
    </source>
</evidence>